<dbReference type="InterPro" id="IPR001283">
    <property type="entry name" value="CRISP-related"/>
</dbReference>
<organism evidence="3 4">
    <name type="scientific">Strongyloides papillosus</name>
    <name type="common">Intestinal threadworm</name>
    <dbReference type="NCBI Taxonomy" id="174720"/>
    <lineage>
        <taxon>Eukaryota</taxon>
        <taxon>Metazoa</taxon>
        <taxon>Ecdysozoa</taxon>
        <taxon>Nematoda</taxon>
        <taxon>Chromadorea</taxon>
        <taxon>Rhabditida</taxon>
        <taxon>Tylenchina</taxon>
        <taxon>Panagrolaimomorpha</taxon>
        <taxon>Strongyloidoidea</taxon>
        <taxon>Strongyloididae</taxon>
        <taxon>Strongyloides</taxon>
    </lineage>
</organism>
<feature type="region of interest" description="Disordered" evidence="1">
    <location>
        <begin position="1"/>
        <end position="37"/>
    </location>
</feature>
<feature type="compositionally biased region" description="Polar residues" evidence="1">
    <location>
        <begin position="165"/>
        <end position="182"/>
    </location>
</feature>
<protein>
    <submittedName>
        <fullName evidence="4">SCP domain-containing protein</fullName>
    </submittedName>
</protein>
<dbReference type="InterPro" id="IPR035940">
    <property type="entry name" value="CAP_sf"/>
</dbReference>
<dbReference type="Pfam" id="PF00188">
    <property type="entry name" value="CAP"/>
    <property type="match status" value="1"/>
</dbReference>
<sequence length="416" mass="47704">MNPPPLPKKTRIYGEVGTPPPIPPRPQTSVKKNIPPSLPLKRYRYNKDGKIIVGKHHLREYHRVKIYSVRGMIFYECNHITFFNKEEATQYCRIINNNKGSKSRRNYWEYTPIIANSRNSFSQSNSDLIYRKNSISISDDLQRGRKDSLSVSRNSLSGLGRSSSKQSIAKSKGNLPSRSNNVSWSNKALSSRINAISGSIGDLLGRISSSERRNFLSRLKESLNNNAIYKQISKVIHSKNARKTSKSHMIWLKVWKGCNVDCYSKDHYDVYKGLASLEINMYRFLHRVNHLKLSPQLGAIAQELAEKYAIRQKIDLNLYPSYGILYGKSSTLSALTIIRSWYETSKKYNFLLSRTVSKSALSFTQIVWESTTEFGIGVKDDNDYLFVVCVFYPKGNQNGKYKKNVHKLTKSFLDKI</sequence>
<dbReference type="Gene3D" id="3.40.33.10">
    <property type="entry name" value="CAP"/>
    <property type="match status" value="1"/>
</dbReference>
<feature type="compositionally biased region" description="Low complexity" evidence="1">
    <location>
        <begin position="149"/>
        <end position="164"/>
    </location>
</feature>
<dbReference type="SMART" id="SM00198">
    <property type="entry name" value="SCP"/>
    <property type="match status" value="1"/>
</dbReference>
<feature type="domain" description="SCP" evidence="2">
    <location>
        <begin position="269"/>
        <end position="399"/>
    </location>
</feature>
<evidence type="ECO:0000256" key="1">
    <source>
        <dbReference type="SAM" id="MobiDB-lite"/>
    </source>
</evidence>
<evidence type="ECO:0000313" key="4">
    <source>
        <dbReference type="WBParaSite" id="SPAL_0000007100.1"/>
    </source>
</evidence>
<proteinExistence type="predicted"/>
<dbReference type="InterPro" id="IPR014044">
    <property type="entry name" value="CAP_dom"/>
</dbReference>
<evidence type="ECO:0000313" key="3">
    <source>
        <dbReference type="Proteomes" id="UP000046392"/>
    </source>
</evidence>
<feature type="region of interest" description="Disordered" evidence="1">
    <location>
        <begin position="146"/>
        <end position="182"/>
    </location>
</feature>
<dbReference type="WBParaSite" id="SPAL_0000007100.1">
    <property type="protein sequence ID" value="SPAL_0000007100.1"/>
    <property type="gene ID" value="SPAL_0000007100"/>
</dbReference>
<reference evidence="4" key="1">
    <citation type="submission" date="2017-02" db="UniProtKB">
        <authorList>
            <consortium name="WormBaseParasite"/>
        </authorList>
    </citation>
    <scope>IDENTIFICATION</scope>
</reference>
<dbReference type="PANTHER" id="PTHR10334">
    <property type="entry name" value="CYSTEINE-RICH SECRETORY PROTEIN-RELATED"/>
    <property type="match status" value="1"/>
</dbReference>
<accession>A0A0N5B1X0</accession>
<name>A0A0N5B1X0_STREA</name>
<dbReference type="SUPFAM" id="SSF55797">
    <property type="entry name" value="PR-1-like"/>
    <property type="match status" value="1"/>
</dbReference>
<keyword evidence="3" id="KW-1185">Reference proteome</keyword>
<evidence type="ECO:0000259" key="2">
    <source>
        <dbReference type="SMART" id="SM00198"/>
    </source>
</evidence>
<dbReference type="Proteomes" id="UP000046392">
    <property type="component" value="Unplaced"/>
</dbReference>
<dbReference type="AlphaFoldDB" id="A0A0N5B1X0"/>